<accession>M3YEB5</accession>
<dbReference type="HOGENOM" id="CLU_2222353_0_0_1"/>
<name>M3YEB5_MUSPF</name>
<feature type="region of interest" description="Disordered" evidence="1">
    <location>
        <begin position="1"/>
        <end position="29"/>
    </location>
</feature>
<evidence type="ECO:0000256" key="1">
    <source>
        <dbReference type="SAM" id="MobiDB-lite"/>
    </source>
</evidence>
<dbReference type="AlphaFoldDB" id="M3YEB5"/>
<proteinExistence type="predicted"/>
<evidence type="ECO:0000313" key="2">
    <source>
        <dbReference type="Ensembl" id="ENSMPUP00000009672.1"/>
    </source>
</evidence>
<feature type="compositionally biased region" description="Basic and acidic residues" evidence="1">
    <location>
        <begin position="71"/>
        <end position="93"/>
    </location>
</feature>
<dbReference type="InParanoid" id="M3YEB5"/>
<reference evidence="2" key="1">
    <citation type="submission" date="2024-06" db="UniProtKB">
        <authorList>
            <consortium name="Ensembl"/>
        </authorList>
    </citation>
    <scope>IDENTIFICATION</scope>
</reference>
<protein>
    <submittedName>
        <fullName evidence="2">Uncharacterized protein</fullName>
    </submittedName>
</protein>
<dbReference type="EMBL" id="AEYP01034104">
    <property type="status" value="NOT_ANNOTATED_CDS"/>
    <property type="molecule type" value="Genomic_DNA"/>
</dbReference>
<feature type="region of interest" description="Disordered" evidence="1">
    <location>
        <begin position="52"/>
        <end position="95"/>
    </location>
</feature>
<sequence>MVAGGGYKVSRQRVSAQKRGFSPHEGEHDEWRAEGCGKCLEFLGILPRVTRRLKKGRKPNQTKPNTSLECLTRKERKQEEKEEVEERKQDPKGDFYCQDLCSSRCV</sequence>
<organism evidence="2">
    <name type="scientific">Mustela putorius furo</name>
    <name type="common">European domestic ferret</name>
    <name type="synonym">Mustela furo</name>
    <dbReference type="NCBI Taxonomy" id="9669"/>
    <lineage>
        <taxon>Eukaryota</taxon>
        <taxon>Metazoa</taxon>
        <taxon>Chordata</taxon>
        <taxon>Craniata</taxon>
        <taxon>Vertebrata</taxon>
        <taxon>Euteleostomi</taxon>
        <taxon>Mammalia</taxon>
        <taxon>Eutheria</taxon>
        <taxon>Laurasiatheria</taxon>
        <taxon>Carnivora</taxon>
        <taxon>Caniformia</taxon>
        <taxon>Musteloidea</taxon>
        <taxon>Mustelidae</taxon>
        <taxon>Mustelinae</taxon>
        <taxon>Mustela</taxon>
    </lineage>
</organism>
<dbReference type="Ensembl" id="ENSMPUT00000009828.1">
    <property type="protein sequence ID" value="ENSMPUP00000009672.1"/>
    <property type="gene ID" value="ENSMPUG00000009747.1"/>
</dbReference>